<dbReference type="AlphaFoldDB" id="A0A016WH63"/>
<comment type="caution">
    <text evidence="3">The sequence shown here is derived from an EMBL/GenBank/DDBJ whole genome shotgun (WGS) entry which is preliminary data.</text>
</comment>
<evidence type="ECO:0000313" key="4">
    <source>
        <dbReference type="Proteomes" id="UP000024635"/>
    </source>
</evidence>
<dbReference type="EMBL" id="JARK01000273">
    <property type="protein sequence ID" value="EYC39144.1"/>
    <property type="molecule type" value="Genomic_DNA"/>
</dbReference>
<dbReference type="GO" id="GO:0003676">
    <property type="term" value="F:nucleic acid binding"/>
    <property type="evidence" value="ECO:0007669"/>
    <property type="project" value="InterPro"/>
</dbReference>
<name>A0A016WH63_9BILA</name>
<protein>
    <recommendedName>
        <fullName evidence="2">Integrase catalytic domain-containing protein</fullName>
    </recommendedName>
</protein>
<dbReference type="SUPFAM" id="SSF53098">
    <property type="entry name" value="Ribonuclease H-like"/>
    <property type="match status" value="1"/>
</dbReference>
<dbReference type="PROSITE" id="PS50994">
    <property type="entry name" value="INTEGRASE"/>
    <property type="match status" value="1"/>
</dbReference>
<proteinExistence type="predicted"/>
<keyword evidence="4" id="KW-1185">Reference proteome</keyword>
<dbReference type="Pfam" id="PF00665">
    <property type="entry name" value="rve"/>
    <property type="match status" value="1"/>
</dbReference>
<dbReference type="InterPro" id="IPR050951">
    <property type="entry name" value="Retrovirus_Pol_polyprotein"/>
</dbReference>
<sequence>MFLVIVDAYSRWPEIIEMTSTTSATRIRQLTRLFAQFGNPTALVSDNGSQFASEEFAEFCSTNGITHSRSPPFHPQSNGQAEQFVDTSKRALEKLKDSGTTSDALQKFLQTYGRTPCSVSPSGRSPAKNFLGRQLCTHNADDAKECREGAKSRNGESGQPS</sequence>
<gene>
    <name evidence="3" type="primary">Acey_s0673.g1397</name>
    <name evidence="3" type="ORF">Y032_0673g1397</name>
</gene>
<evidence type="ECO:0000313" key="3">
    <source>
        <dbReference type="EMBL" id="EYC39144.1"/>
    </source>
</evidence>
<dbReference type="PANTHER" id="PTHR37984:SF5">
    <property type="entry name" value="PROTEIN NYNRIN-LIKE"/>
    <property type="match status" value="1"/>
</dbReference>
<dbReference type="Proteomes" id="UP000024635">
    <property type="component" value="Unassembled WGS sequence"/>
</dbReference>
<dbReference type="PANTHER" id="PTHR37984">
    <property type="entry name" value="PROTEIN CBG26694"/>
    <property type="match status" value="1"/>
</dbReference>
<evidence type="ECO:0000256" key="1">
    <source>
        <dbReference type="SAM" id="MobiDB-lite"/>
    </source>
</evidence>
<dbReference type="InterPro" id="IPR012337">
    <property type="entry name" value="RNaseH-like_sf"/>
</dbReference>
<evidence type="ECO:0000259" key="2">
    <source>
        <dbReference type="PROSITE" id="PS50994"/>
    </source>
</evidence>
<feature type="compositionally biased region" description="Basic and acidic residues" evidence="1">
    <location>
        <begin position="141"/>
        <end position="154"/>
    </location>
</feature>
<organism evidence="3 4">
    <name type="scientific">Ancylostoma ceylanicum</name>
    <dbReference type="NCBI Taxonomy" id="53326"/>
    <lineage>
        <taxon>Eukaryota</taxon>
        <taxon>Metazoa</taxon>
        <taxon>Ecdysozoa</taxon>
        <taxon>Nematoda</taxon>
        <taxon>Chromadorea</taxon>
        <taxon>Rhabditida</taxon>
        <taxon>Rhabditina</taxon>
        <taxon>Rhabditomorpha</taxon>
        <taxon>Strongyloidea</taxon>
        <taxon>Ancylostomatidae</taxon>
        <taxon>Ancylostomatinae</taxon>
        <taxon>Ancylostoma</taxon>
    </lineage>
</organism>
<feature type="domain" description="Integrase catalytic" evidence="2">
    <location>
        <begin position="1"/>
        <end position="134"/>
    </location>
</feature>
<feature type="region of interest" description="Disordered" evidence="1">
    <location>
        <begin position="141"/>
        <end position="161"/>
    </location>
</feature>
<dbReference type="InterPro" id="IPR001584">
    <property type="entry name" value="Integrase_cat-core"/>
</dbReference>
<reference evidence="4" key="1">
    <citation type="journal article" date="2015" name="Nat. Genet.">
        <title>The genome and transcriptome of the zoonotic hookworm Ancylostoma ceylanicum identify infection-specific gene families.</title>
        <authorList>
            <person name="Schwarz E.M."/>
            <person name="Hu Y."/>
            <person name="Antoshechkin I."/>
            <person name="Miller M.M."/>
            <person name="Sternberg P.W."/>
            <person name="Aroian R.V."/>
        </authorList>
    </citation>
    <scope>NUCLEOTIDE SEQUENCE</scope>
    <source>
        <strain evidence="4">HY135</strain>
    </source>
</reference>
<dbReference type="Gene3D" id="3.30.420.10">
    <property type="entry name" value="Ribonuclease H-like superfamily/Ribonuclease H"/>
    <property type="match status" value="1"/>
</dbReference>
<dbReference type="OrthoDB" id="5832102at2759"/>
<dbReference type="GO" id="GO:0015074">
    <property type="term" value="P:DNA integration"/>
    <property type="evidence" value="ECO:0007669"/>
    <property type="project" value="InterPro"/>
</dbReference>
<dbReference type="STRING" id="53326.A0A016WH63"/>
<dbReference type="InterPro" id="IPR036397">
    <property type="entry name" value="RNaseH_sf"/>
</dbReference>
<accession>A0A016WH63</accession>